<dbReference type="InterPro" id="IPR023214">
    <property type="entry name" value="HAD_sf"/>
</dbReference>
<evidence type="ECO:0000256" key="6">
    <source>
        <dbReference type="ARBA" id="ARBA00023277"/>
    </source>
</evidence>
<evidence type="ECO:0000256" key="10">
    <source>
        <dbReference type="ARBA" id="ARBA00061616"/>
    </source>
</evidence>
<dbReference type="CDD" id="cd07503">
    <property type="entry name" value="HAD_HisB-N"/>
    <property type="match status" value="1"/>
</dbReference>
<keyword evidence="5 14" id="KW-0862">Zinc</keyword>
<dbReference type="KEGG" id="asoc:CB4_00635"/>
<evidence type="ECO:0000256" key="1">
    <source>
        <dbReference type="ARBA" id="ARBA00004496"/>
    </source>
</evidence>
<dbReference type="OrthoDB" id="9801899at2"/>
<comment type="similarity">
    <text evidence="10 11">Belongs to the gmhB family.</text>
</comment>
<evidence type="ECO:0000313" key="16">
    <source>
        <dbReference type="Proteomes" id="UP000217696"/>
    </source>
</evidence>
<dbReference type="SUPFAM" id="SSF56784">
    <property type="entry name" value="HAD-like"/>
    <property type="match status" value="1"/>
</dbReference>
<protein>
    <recommendedName>
        <fullName evidence="11">D,D-heptose 1,7-bisphosphate phosphatase</fullName>
        <ecNumber evidence="11">3.1.3.-</ecNumber>
    </recommendedName>
</protein>
<dbReference type="InterPro" id="IPR006549">
    <property type="entry name" value="HAD-SF_hydro_IIIA"/>
</dbReference>
<keyword evidence="16" id="KW-1185">Reference proteome</keyword>
<dbReference type="Proteomes" id="UP000217696">
    <property type="component" value="Chromosome"/>
</dbReference>
<evidence type="ECO:0000256" key="12">
    <source>
        <dbReference type="PIRSR" id="PIRSR004682-1"/>
    </source>
</evidence>
<keyword evidence="4 11" id="KW-0378">Hydrolase</keyword>
<dbReference type="Pfam" id="PF13242">
    <property type="entry name" value="Hydrolase_like"/>
    <property type="match status" value="1"/>
</dbReference>
<gene>
    <name evidence="15" type="primary">gmhB</name>
    <name evidence="15" type="ORF">CB4_00635</name>
</gene>
<evidence type="ECO:0000256" key="2">
    <source>
        <dbReference type="ARBA" id="ARBA00022490"/>
    </source>
</evidence>
<dbReference type="EC" id="3.1.3.-" evidence="11"/>
<reference evidence="15" key="1">
    <citation type="submission" date="2015-12" db="EMBL/GenBank/DDBJ databases">
        <title>Genome sequence of Aneurinibacillus soli.</title>
        <authorList>
            <person name="Lee J.S."/>
            <person name="Lee K.C."/>
            <person name="Kim K.K."/>
            <person name="Lee B.W."/>
        </authorList>
    </citation>
    <scope>NUCLEOTIDE SEQUENCE [LARGE SCALE GENOMIC DNA]</scope>
    <source>
        <strain evidence="15">CB4</strain>
    </source>
</reference>
<feature type="binding site" evidence="14">
    <location>
        <position position="90"/>
    </location>
    <ligand>
        <name>Zn(2+)</name>
        <dbReference type="ChEBI" id="CHEBI:29105"/>
    </ligand>
</feature>
<evidence type="ECO:0000256" key="14">
    <source>
        <dbReference type="PIRSR" id="PIRSR004682-4"/>
    </source>
</evidence>
<dbReference type="PANTHER" id="PTHR42891:SF1">
    <property type="entry name" value="D-GLYCERO-BETA-D-MANNO-HEPTOSE-1,7-BISPHOSPHATE 7-PHOSPHATASE"/>
    <property type="match status" value="1"/>
</dbReference>
<evidence type="ECO:0000256" key="5">
    <source>
        <dbReference type="ARBA" id="ARBA00022833"/>
    </source>
</evidence>
<feature type="active site" description="Nucleophile" evidence="12">
    <location>
        <position position="9"/>
    </location>
</feature>
<dbReference type="GO" id="GO:0046872">
    <property type="term" value="F:metal ion binding"/>
    <property type="evidence" value="ECO:0007669"/>
    <property type="project" value="UniProtKB-KW"/>
</dbReference>
<dbReference type="GO" id="GO:0005737">
    <property type="term" value="C:cytoplasm"/>
    <property type="evidence" value="ECO:0007669"/>
    <property type="project" value="UniProtKB-SubCell"/>
</dbReference>
<comment type="cofactor">
    <cofactor evidence="14">
        <name>Mg(2+)</name>
        <dbReference type="ChEBI" id="CHEBI:18420"/>
    </cofactor>
</comment>
<dbReference type="InterPro" id="IPR004446">
    <property type="entry name" value="Heptose_bisP_phosphatase"/>
</dbReference>
<dbReference type="AlphaFoldDB" id="A0A0U5B6B2"/>
<evidence type="ECO:0000313" key="15">
    <source>
        <dbReference type="EMBL" id="BAU26508.1"/>
    </source>
</evidence>
<dbReference type="GO" id="GO:0016791">
    <property type="term" value="F:phosphatase activity"/>
    <property type="evidence" value="ECO:0007669"/>
    <property type="project" value="InterPro"/>
</dbReference>
<dbReference type="InterPro" id="IPR036412">
    <property type="entry name" value="HAD-like_sf"/>
</dbReference>
<evidence type="ECO:0000256" key="13">
    <source>
        <dbReference type="PIRSR" id="PIRSR004682-3"/>
    </source>
</evidence>
<sequence length="172" mass="20044">MKNKAVFLDRDGVINVEKNYVHKIEDFEFMDGIFELLHYFQEQGYLLIVITNQAGIGRGYYTEEQFHILNDWMVERFKEKGIHITHVYYCPYHPEYGVGDYKQDSFERKPNPGMIVRAEKEHGIDLSRSILIGDRKSDIQAGTQAGVKINILLPVKLQRNINVRKVLEIING</sequence>
<proteinExistence type="inferred from homology"/>
<accession>A0A0U5B6B2</accession>
<comment type="cofactor">
    <cofactor evidence="14">
        <name>Zn(2+)</name>
        <dbReference type="ChEBI" id="CHEBI:29105"/>
    </cofactor>
</comment>
<dbReference type="PIRSF" id="PIRSF004682">
    <property type="entry name" value="GmhB"/>
    <property type="match status" value="1"/>
</dbReference>
<dbReference type="NCBIfam" id="TIGR00213">
    <property type="entry name" value="GmhB_yaeD"/>
    <property type="match status" value="1"/>
</dbReference>
<feature type="site" description="Stabilizes the phosphoryl group" evidence="13">
    <location>
        <position position="51"/>
    </location>
</feature>
<comment type="pathway">
    <text evidence="9">Nucleotide-sugar biosynthesis; GDP-D-glycero-alpha-D-manno-heptose biosynthesis; GDP-D-glycero-alpha-D-manno-heptose from D-glycero-alpha-D-manno-heptose 7-phosphate: step 2/3.</text>
</comment>
<feature type="site" description="Contributes to substrate recognition" evidence="13">
    <location>
        <position position="108"/>
    </location>
</feature>
<dbReference type="EMBL" id="AP017312">
    <property type="protein sequence ID" value="BAU26508.1"/>
    <property type="molecule type" value="Genomic_DNA"/>
</dbReference>
<feature type="binding site" evidence="14">
    <location>
        <position position="134"/>
    </location>
    <ligand>
        <name>Mg(2+)</name>
        <dbReference type="ChEBI" id="CHEBI:18420"/>
    </ligand>
</feature>
<feature type="binding site" evidence="14">
    <location>
        <position position="9"/>
    </location>
    <ligand>
        <name>Mg(2+)</name>
        <dbReference type="ChEBI" id="CHEBI:18420"/>
    </ligand>
</feature>
<evidence type="ECO:0000256" key="11">
    <source>
        <dbReference type="PIRNR" id="PIRNR004682"/>
    </source>
</evidence>
<keyword evidence="2 11" id="KW-0963">Cytoplasm</keyword>
<comment type="subcellular location">
    <subcellularLocation>
        <location evidence="1 11">Cytoplasm</location>
    </subcellularLocation>
</comment>
<feature type="site" description="Stabilizes the phosphoryl group" evidence="13">
    <location>
        <position position="109"/>
    </location>
</feature>
<dbReference type="NCBIfam" id="TIGR01662">
    <property type="entry name" value="HAD-SF-IIIA"/>
    <property type="match status" value="1"/>
</dbReference>
<keyword evidence="3 14" id="KW-0479">Metal-binding</keyword>
<organism evidence="15 16">
    <name type="scientific">Aneurinibacillus soli</name>
    <dbReference type="NCBI Taxonomy" id="1500254"/>
    <lineage>
        <taxon>Bacteria</taxon>
        <taxon>Bacillati</taxon>
        <taxon>Bacillota</taxon>
        <taxon>Bacilli</taxon>
        <taxon>Bacillales</taxon>
        <taxon>Paenibacillaceae</taxon>
        <taxon>Aneurinibacillus group</taxon>
        <taxon>Aneurinibacillus</taxon>
    </lineage>
</organism>
<evidence type="ECO:0000256" key="7">
    <source>
        <dbReference type="ARBA" id="ARBA00051130"/>
    </source>
</evidence>
<dbReference type="Gene3D" id="3.40.50.1000">
    <property type="entry name" value="HAD superfamily/HAD-like"/>
    <property type="match status" value="1"/>
</dbReference>
<dbReference type="RefSeq" id="WP_096463549.1">
    <property type="nucleotide sequence ID" value="NZ_AP017312.1"/>
</dbReference>
<evidence type="ECO:0000256" key="8">
    <source>
        <dbReference type="ARBA" id="ARBA00058363"/>
    </source>
</evidence>
<feature type="binding site" evidence="14">
    <location>
        <position position="11"/>
    </location>
    <ligand>
        <name>Mg(2+)</name>
        <dbReference type="ChEBI" id="CHEBI:18420"/>
    </ligand>
</feature>
<dbReference type="GO" id="GO:0005975">
    <property type="term" value="P:carbohydrate metabolic process"/>
    <property type="evidence" value="ECO:0007669"/>
    <property type="project" value="InterPro"/>
</dbReference>
<name>A0A0U5B6B2_9BACL</name>
<evidence type="ECO:0000256" key="3">
    <source>
        <dbReference type="ARBA" id="ARBA00022723"/>
    </source>
</evidence>
<feature type="active site" description="Nucleophile" evidence="12">
    <location>
        <position position="11"/>
    </location>
</feature>
<keyword evidence="6 11" id="KW-0119">Carbohydrate metabolism</keyword>
<comment type="catalytic activity">
    <reaction evidence="7">
        <text>D-glycero-alpha-D-manno-heptose 1,7-bisphosphate + H2O = D-glycero-alpha-D-manno-heptose 1-phosphate + phosphate</text>
        <dbReference type="Rhea" id="RHEA:28522"/>
        <dbReference type="ChEBI" id="CHEBI:15377"/>
        <dbReference type="ChEBI" id="CHEBI:43474"/>
        <dbReference type="ChEBI" id="CHEBI:60207"/>
        <dbReference type="ChEBI" id="CHEBI:61574"/>
        <dbReference type="EC" id="3.1.3.83"/>
    </reaction>
</comment>
<dbReference type="PANTHER" id="PTHR42891">
    <property type="entry name" value="D-GLYCERO-BETA-D-MANNO-HEPTOSE-1,7-BISPHOSPHATE 7-PHOSPHATASE"/>
    <property type="match status" value="1"/>
</dbReference>
<dbReference type="InterPro" id="IPR006543">
    <property type="entry name" value="Histidinol-phos"/>
</dbReference>
<keyword evidence="14" id="KW-0460">Magnesium</keyword>
<comment type="function">
    <text evidence="8">Converts the D-glycero-alpha-D-manno-heptose 1,7-bisphosphate intermediate into D-glycero-alpha-D-manno-heptose 1-phosphate by removing the phosphate group at the C-7 position.</text>
</comment>
<dbReference type="NCBIfam" id="TIGR01656">
    <property type="entry name" value="Histidinol-ppas"/>
    <property type="match status" value="1"/>
</dbReference>
<evidence type="ECO:0000256" key="4">
    <source>
        <dbReference type="ARBA" id="ARBA00022801"/>
    </source>
</evidence>
<dbReference type="FunFam" id="3.40.50.1000:FF:000037">
    <property type="entry name" value="D,D-heptose 1,7-bisphosphate phosphatase"/>
    <property type="match status" value="1"/>
</dbReference>
<evidence type="ECO:0000256" key="9">
    <source>
        <dbReference type="ARBA" id="ARBA00060656"/>
    </source>
</evidence>